<gene>
    <name evidence="1" type="ORF">FZC36_01190</name>
</gene>
<dbReference type="KEGG" id="nabu:FZC36_01190"/>
<dbReference type="Proteomes" id="UP000324924">
    <property type="component" value="Chromosome"/>
</dbReference>
<evidence type="ECO:0000313" key="1">
    <source>
        <dbReference type="EMBL" id="QEK39049.1"/>
    </source>
</evidence>
<proteinExistence type="predicted"/>
<reference evidence="1 2" key="1">
    <citation type="submission" date="2019-08" db="EMBL/GenBank/DDBJ databases">
        <title>Highly reduced genomes of protist endosymbionts show evolutionary convergence.</title>
        <authorList>
            <person name="George E."/>
            <person name="Husnik F."/>
            <person name="Tashyreva D."/>
            <person name="Prokopchuk G."/>
            <person name="Horak A."/>
            <person name="Kwong W.K."/>
            <person name="Lukes J."/>
            <person name="Keeling P.J."/>
        </authorList>
    </citation>
    <scope>NUCLEOTIDE SEQUENCE [LARGE SCALE GENOMIC DNA]</scope>
    <source>
        <strain evidence="1">1604HC</strain>
    </source>
</reference>
<evidence type="ECO:0000313" key="2">
    <source>
        <dbReference type="Proteomes" id="UP000324924"/>
    </source>
</evidence>
<sequence length="508" mass="59988">MNCFCVYLTSNSDLSKFNSSDVRKIDDTTKVKIVQSKFDYVEAEIYVSSFISDLNKYPFLIITNDHGVMFFGSYEYINKQNNSYKISFKSKASSEKKQKCLDKEFLNNGLSNALDPKGNVVNSLVYSDSLMGCESIFDDKEDSYSIDSMSILSRNDFLKKEYNSVESEESFSVTFCFSWDDHIFRQSDVFEEVYKNFKENELSKWPQKFSKHGQYTISNSFIKKEYGNVYGALVLDWMELIKRREKWCFNIFGANVSKDLNLNIDLNKVFSGCDEWKEKQFYKKNDSVSYEKSIFICAVDHFSGLVFDLEYWIESDKKPEILQKNKDNIFDSEAGKLLLYQIKNMLFAYTRAYQYDYILEVKINLTNSLDLCFVQLMDKVRFKSVEDGKIYTGVVFEYEKTISDKESILFLKIKSLTKVKSFDSDIIYYFRDEYCKSYCFEYEHKRLKDLYFKRIFDKSSIKSHSDLLKNLNMVIDFIEDEEKFLGIKINSVQKKLPDLCLNYEVRRK</sequence>
<dbReference type="AlphaFoldDB" id="A0A5C0UGW5"/>
<accession>A0A5C0UGW5</accession>
<organism evidence="1 2">
    <name type="scientific">Candidatus Nesciobacter abundans</name>
    <dbReference type="NCBI Taxonomy" id="2601668"/>
    <lineage>
        <taxon>Bacteria</taxon>
        <taxon>Pseudomonadati</taxon>
        <taxon>Pseudomonadota</taxon>
        <taxon>Alphaproteobacteria</taxon>
        <taxon>Holosporales</taxon>
        <taxon>Holosporaceae</taxon>
        <taxon>Candidatus Nesciobacter</taxon>
    </lineage>
</organism>
<dbReference type="EMBL" id="CP043314">
    <property type="protein sequence ID" value="QEK39049.1"/>
    <property type="molecule type" value="Genomic_DNA"/>
</dbReference>
<protein>
    <submittedName>
        <fullName evidence="1">Uncharacterized protein</fullName>
    </submittedName>
</protein>
<dbReference type="RefSeq" id="WP_148972172.1">
    <property type="nucleotide sequence ID" value="NZ_CP043314.1"/>
</dbReference>
<keyword evidence="2" id="KW-1185">Reference proteome</keyword>
<name>A0A5C0UGW5_9PROT</name>